<evidence type="ECO:0000259" key="5">
    <source>
        <dbReference type="PROSITE" id="PS50175"/>
    </source>
</evidence>
<dbReference type="GO" id="GO:0004190">
    <property type="term" value="F:aspartic-type endopeptidase activity"/>
    <property type="evidence" value="ECO:0007669"/>
    <property type="project" value="InterPro"/>
</dbReference>
<feature type="domain" description="CCHC-type" evidence="4">
    <location>
        <begin position="456"/>
        <end position="472"/>
    </location>
</feature>
<keyword evidence="2" id="KW-0479">Metal-binding</keyword>
<dbReference type="InterPro" id="IPR021109">
    <property type="entry name" value="Peptidase_aspartic_dom_sf"/>
</dbReference>
<dbReference type="Gene3D" id="2.40.70.10">
    <property type="entry name" value="Acid Proteases"/>
    <property type="match status" value="1"/>
</dbReference>
<feature type="compositionally biased region" description="Basic and acidic residues" evidence="3">
    <location>
        <begin position="597"/>
        <end position="642"/>
    </location>
</feature>
<feature type="compositionally biased region" description="Basic and acidic residues" evidence="3">
    <location>
        <begin position="709"/>
        <end position="723"/>
    </location>
</feature>
<dbReference type="OrthoDB" id="7693469at2759"/>
<feature type="compositionally biased region" description="Basic and acidic residues" evidence="3">
    <location>
        <begin position="650"/>
        <end position="685"/>
    </location>
</feature>
<gene>
    <name evidence="6" type="ORF">TSAR_009037</name>
</gene>
<dbReference type="InterPro" id="IPR001878">
    <property type="entry name" value="Znf_CCHC"/>
</dbReference>
<accession>A0A232ED36</accession>
<feature type="region of interest" description="Disordered" evidence="3">
    <location>
        <begin position="590"/>
        <end position="752"/>
    </location>
</feature>
<evidence type="ECO:0000256" key="2">
    <source>
        <dbReference type="PROSITE-ProRule" id="PRU00047"/>
    </source>
</evidence>
<dbReference type="InterPro" id="IPR001969">
    <property type="entry name" value="Aspartic_peptidase_AS"/>
</dbReference>
<feature type="region of interest" description="Disordered" evidence="3">
    <location>
        <begin position="314"/>
        <end position="336"/>
    </location>
</feature>
<dbReference type="SUPFAM" id="SSF50630">
    <property type="entry name" value="Acid proteases"/>
    <property type="match status" value="1"/>
</dbReference>
<feature type="region of interest" description="Disordered" evidence="3">
    <location>
        <begin position="1"/>
        <end position="76"/>
    </location>
</feature>
<keyword evidence="1" id="KW-0378">Hydrolase</keyword>
<dbReference type="AlphaFoldDB" id="A0A232ED36"/>
<dbReference type="Pfam" id="PF00098">
    <property type="entry name" value="zf-CCHC"/>
    <property type="match status" value="1"/>
</dbReference>
<dbReference type="Proteomes" id="UP000215335">
    <property type="component" value="Unassembled WGS sequence"/>
</dbReference>
<comment type="caution">
    <text evidence="6">The sequence shown here is derived from an EMBL/GenBank/DDBJ whole genome shotgun (WGS) entry which is preliminary data.</text>
</comment>
<keyword evidence="2" id="KW-0862">Zinc</keyword>
<dbReference type="InterPro" id="IPR036875">
    <property type="entry name" value="Znf_CCHC_sf"/>
</dbReference>
<evidence type="ECO:0008006" key="8">
    <source>
        <dbReference type="Google" id="ProtNLM"/>
    </source>
</evidence>
<sequence>MPSERTSKGKVFPEPSRQQPQRAAKETELRKQTTRRAQREAAGATGGMTDKNPATSKGPTTSQVTEMDEERRKEREEIDAMRAELKSLREQLQATRAAAVAAQAPNSLNGRTSYERLPLNNQEGVRGETPTWTETSGIGSGEWRERARVPFREEADMLPKYSGEDTTLRVERWVTVVEEQARLSGWDDYQTLIAGKRALTEAAKDWSECLQGVSTWTNFRVQIVDTFKCQVNEGLVIETLLKSRPERDETWLRYVYCMRRLGQQGGISETLIIRYIINGLPRDARMKVSLYACRDFHEITNQLEAYGTAYEESKKTQGTQGTAQSKPTSALLNSQKERSIARRSASTAAARVVASHDCWHADVSVRSEAHTWALGYFLGNTSGVLFSGSSALRDRRAECFPGPVLGSSAVEQYATYIYNTVQIAKINHPRINYSTKDILNKGHKGRDCPEKAQGPKCYACQESGHIATYCPNKSSRERNRESVNQVRDDATKTLESKVHASVEVNGIWIRALLDTGSQYNIIQEDVWDQILDENRTLLFEVFEHSGMLRGFGGRRVKPSCRVKLVAFIDRSTAVEPGALIARRLQGYGDVGAEGPAAEDRSKTPENPRETQEDQKKARGGKETNETRDDQEPNETRRGEKTRAHGKARTRARDNARSRVRCSEKVESPESHQPTKSERPKDDKPREQHKRRETQQMPASLGKVNRPAQRRWDLQIAEEVKASNDLENQGEAARSTEEDDTETIGTTEAIQTTKEIRATEEIRMTEAIRATEAIQRRMIQAKQKES</sequence>
<evidence type="ECO:0000256" key="3">
    <source>
        <dbReference type="SAM" id="MobiDB-lite"/>
    </source>
</evidence>
<dbReference type="EMBL" id="NNAY01008849">
    <property type="protein sequence ID" value="OXU16257.1"/>
    <property type="molecule type" value="Genomic_DNA"/>
</dbReference>
<evidence type="ECO:0000256" key="1">
    <source>
        <dbReference type="ARBA" id="ARBA00022801"/>
    </source>
</evidence>
<keyword evidence="2" id="KW-0863">Zinc-finger</keyword>
<name>A0A232ED36_9HYME</name>
<evidence type="ECO:0000313" key="7">
    <source>
        <dbReference type="Proteomes" id="UP000215335"/>
    </source>
</evidence>
<dbReference type="PROSITE" id="PS50158">
    <property type="entry name" value="ZF_CCHC"/>
    <property type="match status" value="1"/>
</dbReference>
<evidence type="ECO:0000313" key="6">
    <source>
        <dbReference type="EMBL" id="OXU16257.1"/>
    </source>
</evidence>
<protein>
    <recommendedName>
        <fullName evidence="8">CCHC-type domain-containing protein</fullName>
    </recommendedName>
</protein>
<keyword evidence="7" id="KW-1185">Reference proteome</keyword>
<dbReference type="Gene3D" id="4.10.60.10">
    <property type="entry name" value="Zinc finger, CCHC-type"/>
    <property type="match status" value="1"/>
</dbReference>
<reference evidence="6 7" key="1">
    <citation type="journal article" date="2017" name="Curr. Biol.">
        <title>The Evolution of Venom by Co-option of Single-Copy Genes.</title>
        <authorList>
            <person name="Martinson E.O."/>
            <person name="Mrinalini"/>
            <person name="Kelkar Y.D."/>
            <person name="Chang C.H."/>
            <person name="Werren J.H."/>
        </authorList>
    </citation>
    <scope>NUCLEOTIDE SEQUENCE [LARGE SCALE GENOMIC DNA]</scope>
    <source>
        <strain evidence="6 7">Alberta</strain>
        <tissue evidence="6">Whole body</tissue>
    </source>
</reference>
<evidence type="ECO:0000259" key="4">
    <source>
        <dbReference type="PROSITE" id="PS50158"/>
    </source>
</evidence>
<feature type="compositionally biased region" description="Polar residues" evidence="3">
    <location>
        <begin position="316"/>
        <end position="334"/>
    </location>
</feature>
<dbReference type="GO" id="GO:0006508">
    <property type="term" value="P:proteolysis"/>
    <property type="evidence" value="ECO:0007669"/>
    <property type="project" value="InterPro"/>
</dbReference>
<dbReference type="PROSITE" id="PS00141">
    <property type="entry name" value="ASP_PROTEASE"/>
    <property type="match status" value="1"/>
</dbReference>
<proteinExistence type="predicted"/>
<organism evidence="6 7">
    <name type="scientific">Trichomalopsis sarcophagae</name>
    <dbReference type="NCBI Taxonomy" id="543379"/>
    <lineage>
        <taxon>Eukaryota</taxon>
        <taxon>Metazoa</taxon>
        <taxon>Ecdysozoa</taxon>
        <taxon>Arthropoda</taxon>
        <taxon>Hexapoda</taxon>
        <taxon>Insecta</taxon>
        <taxon>Pterygota</taxon>
        <taxon>Neoptera</taxon>
        <taxon>Endopterygota</taxon>
        <taxon>Hymenoptera</taxon>
        <taxon>Apocrita</taxon>
        <taxon>Proctotrupomorpha</taxon>
        <taxon>Chalcidoidea</taxon>
        <taxon>Pteromalidae</taxon>
        <taxon>Pteromalinae</taxon>
        <taxon>Trichomalopsis</taxon>
    </lineage>
</organism>
<dbReference type="STRING" id="543379.A0A232ED36"/>
<dbReference type="PROSITE" id="PS50175">
    <property type="entry name" value="ASP_PROT_RETROV"/>
    <property type="match status" value="1"/>
</dbReference>
<dbReference type="InterPro" id="IPR001995">
    <property type="entry name" value="Peptidase_A2_cat"/>
</dbReference>
<dbReference type="GO" id="GO:0008270">
    <property type="term" value="F:zinc ion binding"/>
    <property type="evidence" value="ECO:0007669"/>
    <property type="project" value="UniProtKB-KW"/>
</dbReference>
<dbReference type="SUPFAM" id="SSF57756">
    <property type="entry name" value="Retrovirus zinc finger-like domains"/>
    <property type="match status" value="1"/>
</dbReference>
<feature type="domain" description="Peptidase A2" evidence="5">
    <location>
        <begin position="509"/>
        <end position="553"/>
    </location>
</feature>
<dbReference type="SMART" id="SM00343">
    <property type="entry name" value="ZnF_C2HC"/>
    <property type="match status" value="1"/>
</dbReference>
<dbReference type="GO" id="GO:0003676">
    <property type="term" value="F:nucleic acid binding"/>
    <property type="evidence" value="ECO:0007669"/>
    <property type="project" value="InterPro"/>
</dbReference>
<feature type="compositionally biased region" description="Polar residues" evidence="3">
    <location>
        <begin position="52"/>
        <end position="65"/>
    </location>
</feature>